<dbReference type="GO" id="GO:1990542">
    <property type="term" value="P:mitochondrial transmembrane transport"/>
    <property type="evidence" value="ECO:0007669"/>
    <property type="project" value="TreeGrafter"/>
</dbReference>
<evidence type="ECO:0000256" key="9">
    <source>
        <dbReference type="SAM" id="Phobius"/>
    </source>
</evidence>
<keyword evidence="7" id="KW-0496">Mitochondrion</keyword>
<proteinExistence type="inferred from homology"/>
<dbReference type="OMA" id="MCLETAS"/>
<evidence type="ECO:0000256" key="6">
    <source>
        <dbReference type="ARBA" id="ARBA00022989"/>
    </source>
</evidence>
<dbReference type="Pfam" id="PF03820">
    <property type="entry name" value="SFXNs"/>
    <property type="match status" value="1"/>
</dbReference>
<keyword evidence="6 9" id="KW-1133">Transmembrane helix</keyword>
<dbReference type="InterPro" id="IPR004686">
    <property type="entry name" value="Mtc"/>
</dbReference>
<dbReference type="Proteomes" id="UP000051952">
    <property type="component" value="Unassembled WGS sequence"/>
</dbReference>
<dbReference type="PANTHER" id="PTHR11153:SF6">
    <property type="entry name" value="SIDEROFLEXIN-5"/>
    <property type="match status" value="1"/>
</dbReference>
<evidence type="ECO:0000256" key="1">
    <source>
        <dbReference type="ARBA" id="ARBA00004225"/>
    </source>
</evidence>
<reference evidence="11" key="1">
    <citation type="submission" date="2015-09" db="EMBL/GenBank/DDBJ databases">
        <authorList>
            <consortium name="Pathogen Informatics"/>
        </authorList>
    </citation>
    <scope>NUCLEOTIDE SEQUENCE [LARGE SCALE GENOMIC DNA]</scope>
    <source>
        <strain evidence="11">Lake Konstanz</strain>
    </source>
</reference>
<evidence type="ECO:0000256" key="5">
    <source>
        <dbReference type="ARBA" id="ARBA00022970"/>
    </source>
</evidence>
<feature type="transmembrane region" description="Helical" evidence="9">
    <location>
        <begin position="158"/>
        <end position="179"/>
    </location>
</feature>
<evidence type="ECO:0000256" key="4">
    <source>
        <dbReference type="ARBA" id="ARBA00022692"/>
    </source>
</evidence>
<gene>
    <name evidence="10" type="ORF">BSAL_49915</name>
</gene>
<feature type="transmembrane region" description="Helical" evidence="9">
    <location>
        <begin position="199"/>
        <end position="219"/>
    </location>
</feature>
<evidence type="ECO:0000256" key="3">
    <source>
        <dbReference type="ARBA" id="ARBA00022448"/>
    </source>
</evidence>
<organism evidence="10 11">
    <name type="scientific">Bodo saltans</name>
    <name type="common">Flagellated protozoan</name>
    <dbReference type="NCBI Taxonomy" id="75058"/>
    <lineage>
        <taxon>Eukaryota</taxon>
        <taxon>Discoba</taxon>
        <taxon>Euglenozoa</taxon>
        <taxon>Kinetoplastea</taxon>
        <taxon>Metakinetoplastina</taxon>
        <taxon>Eubodonida</taxon>
        <taxon>Bodonidae</taxon>
        <taxon>Bodo</taxon>
    </lineage>
</organism>
<dbReference type="GO" id="GO:0006865">
    <property type="term" value="P:amino acid transport"/>
    <property type="evidence" value="ECO:0007669"/>
    <property type="project" value="UniProtKB-KW"/>
</dbReference>
<evidence type="ECO:0000256" key="7">
    <source>
        <dbReference type="ARBA" id="ARBA00023128"/>
    </source>
</evidence>
<keyword evidence="11" id="KW-1185">Reference proteome</keyword>
<keyword evidence="8 9" id="KW-0472">Membrane</keyword>
<protein>
    <submittedName>
        <fullName evidence="10">Tricarboxylate carrier, putative</fullName>
    </submittedName>
</protein>
<keyword evidence="3" id="KW-0813">Transport</keyword>
<accession>A0A0S4IK24</accession>
<dbReference type="VEuPathDB" id="TriTrypDB:BSAL_49915"/>
<keyword evidence="5" id="KW-0029">Amino-acid transport</keyword>
<comment type="subcellular location">
    <subcellularLocation>
        <location evidence="1">Mitochondrion membrane</location>
        <topology evidence="1">Multi-pass membrane protein</topology>
    </subcellularLocation>
</comment>
<name>A0A0S4IK24_BODSA</name>
<sequence length="220" mass="23716">MGSSTQQSLSSTSSSNALLPPFSLTAPRDDMSTYLGRCRYFYRSINPLMCLETASSLKHHQDLLQQYKVSKSTVTATDEQLWYARQAVEACIHPGSGDVIPAPFRMSCFIPTNIFINPFAMLPGTVASPARSIGIHWFNQSYNCLINYNNRSSDAQPLSILFSGYAAAVVVSVGMALGATAIMKKVGTAPTVASTLTRAFIPGLAMAFASSANVAIFFFS</sequence>
<evidence type="ECO:0000313" key="11">
    <source>
        <dbReference type="Proteomes" id="UP000051952"/>
    </source>
</evidence>
<dbReference type="GO" id="GO:0015075">
    <property type="term" value="F:monoatomic ion transmembrane transporter activity"/>
    <property type="evidence" value="ECO:0007669"/>
    <property type="project" value="InterPro"/>
</dbReference>
<feature type="non-terminal residue" evidence="10">
    <location>
        <position position="220"/>
    </location>
</feature>
<dbReference type="GO" id="GO:0005743">
    <property type="term" value="C:mitochondrial inner membrane"/>
    <property type="evidence" value="ECO:0007669"/>
    <property type="project" value="TreeGrafter"/>
</dbReference>
<evidence type="ECO:0000313" key="10">
    <source>
        <dbReference type="EMBL" id="CUE62118.1"/>
    </source>
</evidence>
<dbReference type="OrthoDB" id="6608471at2759"/>
<evidence type="ECO:0000256" key="2">
    <source>
        <dbReference type="ARBA" id="ARBA00005974"/>
    </source>
</evidence>
<keyword evidence="4 9" id="KW-0812">Transmembrane</keyword>
<comment type="similarity">
    <text evidence="2">Belongs to the sideroflexin family.</text>
</comment>
<evidence type="ECO:0000256" key="8">
    <source>
        <dbReference type="ARBA" id="ARBA00023136"/>
    </source>
</evidence>
<dbReference type="AlphaFoldDB" id="A0A0S4IK24"/>
<dbReference type="PANTHER" id="PTHR11153">
    <property type="entry name" value="SIDEROFLEXIN"/>
    <property type="match status" value="1"/>
</dbReference>
<dbReference type="EMBL" id="CYKH01000030">
    <property type="protein sequence ID" value="CUE62118.1"/>
    <property type="molecule type" value="Genomic_DNA"/>
</dbReference>